<feature type="compositionally biased region" description="Basic and acidic residues" evidence="2">
    <location>
        <begin position="82"/>
        <end position="107"/>
    </location>
</feature>
<dbReference type="SUPFAM" id="SSF52540">
    <property type="entry name" value="P-loop containing nucleoside triphosphate hydrolases"/>
    <property type="match status" value="1"/>
</dbReference>
<feature type="region of interest" description="Disordered" evidence="2">
    <location>
        <begin position="80"/>
        <end position="107"/>
    </location>
</feature>
<dbReference type="STRING" id="334426.A0A158PGR5"/>
<dbReference type="WBParaSite" id="ACOC_0000551601-mRNA-1">
    <property type="protein sequence ID" value="ACOC_0000551601-mRNA-1"/>
    <property type="gene ID" value="ACOC_0000551601"/>
</dbReference>
<dbReference type="PANTHER" id="PTHR23074:SF83">
    <property type="entry name" value="VACUOLAR PROTEIN SORTING-ASSOCIATED PROTEIN 4A"/>
    <property type="match status" value="1"/>
</dbReference>
<proteinExistence type="inferred from homology"/>
<keyword evidence="1" id="KW-0547">Nucleotide-binding</keyword>
<dbReference type="OrthoDB" id="5334845at2759"/>
<dbReference type="InterPro" id="IPR050304">
    <property type="entry name" value="MT-severing_AAA_ATPase"/>
</dbReference>
<keyword evidence="5" id="KW-1185">Reference proteome</keyword>
<evidence type="ECO:0000256" key="1">
    <source>
        <dbReference type="RuleBase" id="RU003651"/>
    </source>
</evidence>
<sequence>MAAMYRLKTLISISAGLADVITRAMTWTKENVTVNKLETSRERSGQSVEKEAVEGNEKLSKESEVKQRQKIVNWKEVMPLEGEDKTQRQEDVKVEKSRKKTEAEGRTPKRNMFSSHIAEYSVGEAVEWLRNFSGLIGRTASRGKYVSRGEIARSAFIALPYEDYSEVINAPTNPAKTAFFEALMDPIQYPEWFTDSDMKPWKTILLYGPPGTATVVFIDEVDSLCRTRCASEDDANRRVKTELLVQMQRLQTTSDVVLVCATNCPWDLDPAFLRRFEKKIYVGLPDLQSRIVMLKARLQNTTMDPSVSMEWIGNVTNGFSGDDIRRFAIELAYTQFRYYKVRSTLKILLILLLYRCYIWFIRSKRNQIFYRCDQNHFLSHRGWGVTPSAWNF</sequence>
<dbReference type="GO" id="GO:0016197">
    <property type="term" value="P:endosomal transport"/>
    <property type="evidence" value="ECO:0007669"/>
    <property type="project" value="TreeGrafter"/>
</dbReference>
<dbReference type="InterPro" id="IPR003960">
    <property type="entry name" value="ATPase_AAA_CS"/>
</dbReference>
<gene>
    <name evidence="4" type="ORF">ACOC_LOCUS5517</name>
</gene>
<feature type="domain" description="ATPase AAA-type core" evidence="3">
    <location>
        <begin position="214"/>
        <end position="284"/>
    </location>
</feature>
<accession>A0A158PGR5</accession>
<dbReference type="PANTHER" id="PTHR23074">
    <property type="entry name" value="AAA DOMAIN-CONTAINING"/>
    <property type="match status" value="1"/>
</dbReference>
<name>A0A158PGR5_ANGCS</name>
<reference evidence="4 5" key="2">
    <citation type="submission" date="2018-11" db="EMBL/GenBank/DDBJ databases">
        <authorList>
            <consortium name="Pathogen Informatics"/>
        </authorList>
    </citation>
    <scope>NUCLEOTIDE SEQUENCE [LARGE SCALE GENOMIC DNA]</scope>
    <source>
        <strain evidence="4 5">Costa Rica</strain>
    </source>
</reference>
<evidence type="ECO:0000313" key="5">
    <source>
        <dbReference type="Proteomes" id="UP000267027"/>
    </source>
</evidence>
<dbReference type="Gene3D" id="3.40.50.300">
    <property type="entry name" value="P-loop containing nucleotide triphosphate hydrolases"/>
    <property type="match status" value="2"/>
</dbReference>
<dbReference type="Pfam" id="PF00004">
    <property type="entry name" value="AAA"/>
    <property type="match status" value="1"/>
</dbReference>
<evidence type="ECO:0000259" key="3">
    <source>
        <dbReference type="Pfam" id="PF00004"/>
    </source>
</evidence>
<dbReference type="EMBL" id="UYYA01003875">
    <property type="protein sequence ID" value="VDM57102.1"/>
    <property type="molecule type" value="Genomic_DNA"/>
</dbReference>
<dbReference type="InterPro" id="IPR003959">
    <property type="entry name" value="ATPase_AAA_core"/>
</dbReference>
<organism evidence="6">
    <name type="scientific">Angiostrongylus costaricensis</name>
    <name type="common">Nematode worm</name>
    <dbReference type="NCBI Taxonomy" id="334426"/>
    <lineage>
        <taxon>Eukaryota</taxon>
        <taxon>Metazoa</taxon>
        <taxon>Ecdysozoa</taxon>
        <taxon>Nematoda</taxon>
        <taxon>Chromadorea</taxon>
        <taxon>Rhabditida</taxon>
        <taxon>Rhabditina</taxon>
        <taxon>Rhabditomorpha</taxon>
        <taxon>Strongyloidea</taxon>
        <taxon>Metastrongylidae</taxon>
        <taxon>Angiostrongylus</taxon>
    </lineage>
</organism>
<dbReference type="GO" id="GO:0005524">
    <property type="term" value="F:ATP binding"/>
    <property type="evidence" value="ECO:0007669"/>
    <property type="project" value="UniProtKB-KW"/>
</dbReference>
<evidence type="ECO:0000256" key="2">
    <source>
        <dbReference type="SAM" id="MobiDB-lite"/>
    </source>
</evidence>
<evidence type="ECO:0000313" key="4">
    <source>
        <dbReference type="EMBL" id="VDM57102.1"/>
    </source>
</evidence>
<protein>
    <submittedName>
        <fullName evidence="6">ATPase_AAA_core domain-containing protein</fullName>
    </submittedName>
</protein>
<reference evidence="6" key="1">
    <citation type="submission" date="2016-04" db="UniProtKB">
        <authorList>
            <consortium name="WormBaseParasite"/>
        </authorList>
    </citation>
    <scope>IDENTIFICATION</scope>
</reference>
<dbReference type="InterPro" id="IPR027417">
    <property type="entry name" value="P-loop_NTPase"/>
</dbReference>
<dbReference type="PROSITE" id="PS00674">
    <property type="entry name" value="AAA"/>
    <property type="match status" value="1"/>
</dbReference>
<dbReference type="Gene3D" id="1.10.8.60">
    <property type="match status" value="1"/>
</dbReference>
<dbReference type="Proteomes" id="UP000267027">
    <property type="component" value="Unassembled WGS sequence"/>
</dbReference>
<dbReference type="AlphaFoldDB" id="A0A158PGR5"/>
<comment type="similarity">
    <text evidence="1">Belongs to the AAA ATPase family.</text>
</comment>
<dbReference type="GO" id="GO:0007033">
    <property type="term" value="P:vacuole organization"/>
    <property type="evidence" value="ECO:0007669"/>
    <property type="project" value="TreeGrafter"/>
</dbReference>
<evidence type="ECO:0000313" key="6">
    <source>
        <dbReference type="WBParaSite" id="ACOC_0000551601-mRNA-1"/>
    </source>
</evidence>
<dbReference type="GO" id="GO:0016887">
    <property type="term" value="F:ATP hydrolysis activity"/>
    <property type="evidence" value="ECO:0007669"/>
    <property type="project" value="InterPro"/>
</dbReference>
<keyword evidence="1" id="KW-0067">ATP-binding</keyword>
<feature type="region of interest" description="Disordered" evidence="2">
    <location>
        <begin position="38"/>
        <end position="64"/>
    </location>
</feature>